<comment type="caution">
    <text evidence="1">The sequence shown here is derived from an EMBL/GenBank/DDBJ whole genome shotgun (WGS) entry which is preliminary data.</text>
</comment>
<keyword evidence="2" id="KW-1185">Reference proteome</keyword>
<dbReference type="EMBL" id="SRRT01000013">
    <property type="protein sequence ID" value="TGN72216.1"/>
    <property type="molecule type" value="Genomic_DNA"/>
</dbReference>
<reference evidence="1 2" key="1">
    <citation type="submission" date="2019-04" db="EMBL/GenBank/DDBJ databases">
        <title>Streptomyces sp. nov. Bv016 isolated from bark of Buahinia variegata.</title>
        <authorList>
            <person name="Kanchanasin P."/>
            <person name="Tanasupawat S."/>
            <person name="Yuki M."/>
            <person name="Kudo T."/>
        </authorList>
    </citation>
    <scope>NUCLEOTIDE SEQUENCE [LARGE SCALE GENOMIC DNA]</scope>
    <source>
        <strain evidence="1 2">Bv016</strain>
    </source>
</reference>
<sequence>MFRRNRTSRPQTQPVRRDFPRVEYVPLTLAELEAYERVMLHAAERVRIRRPDIGGLGHHEDVIAALYRSAGAASVTEPDPEKVRIPIQKGDFMSLKYAIWDIETYGGRREIAREARHLLNRCNALLGRERAVIHMGGTPVFDPDAPAPVVLDAVELPHR</sequence>
<name>A0A4Z1CTL1_9ACTN</name>
<dbReference type="AlphaFoldDB" id="A0A4Z1CTL1"/>
<dbReference type="RefSeq" id="WP_135788862.1">
    <property type="nucleotide sequence ID" value="NZ_SRRT01000013.1"/>
</dbReference>
<proteinExistence type="predicted"/>
<dbReference type="Proteomes" id="UP000298159">
    <property type="component" value="Unassembled WGS sequence"/>
</dbReference>
<gene>
    <name evidence="1" type="ORF">E5083_30220</name>
</gene>
<dbReference type="GeneID" id="95451850"/>
<accession>A0A4Z1CTL1</accession>
<protein>
    <submittedName>
        <fullName evidence="1">Uncharacterized protein</fullName>
    </submittedName>
</protein>
<organism evidence="1 2">
    <name type="scientific">Streptomyces bauhiniae</name>
    <dbReference type="NCBI Taxonomy" id="2340725"/>
    <lineage>
        <taxon>Bacteria</taxon>
        <taxon>Bacillati</taxon>
        <taxon>Actinomycetota</taxon>
        <taxon>Actinomycetes</taxon>
        <taxon>Kitasatosporales</taxon>
        <taxon>Streptomycetaceae</taxon>
        <taxon>Streptomyces</taxon>
    </lineage>
</organism>
<evidence type="ECO:0000313" key="2">
    <source>
        <dbReference type="Proteomes" id="UP000298159"/>
    </source>
</evidence>
<evidence type="ECO:0000313" key="1">
    <source>
        <dbReference type="EMBL" id="TGN72216.1"/>
    </source>
</evidence>